<gene>
    <name evidence="1" type="ORF">Asi02nite_59880</name>
</gene>
<name>A0ABQ4CYV7_9ACTN</name>
<dbReference type="RefSeq" id="WP_203717341.1">
    <property type="nucleotide sequence ID" value="NZ_BONE01000062.1"/>
</dbReference>
<dbReference type="Proteomes" id="UP000604117">
    <property type="component" value="Unassembled WGS sequence"/>
</dbReference>
<protein>
    <recommendedName>
        <fullName evidence="3">Methyl-accepting chemotaxis protein</fullName>
    </recommendedName>
</protein>
<evidence type="ECO:0008006" key="3">
    <source>
        <dbReference type="Google" id="ProtNLM"/>
    </source>
</evidence>
<proteinExistence type="predicted"/>
<dbReference type="EMBL" id="BONE01000062">
    <property type="protein sequence ID" value="GIF76470.1"/>
    <property type="molecule type" value="Genomic_DNA"/>
</dbReference>
<comment type="caution">
    <text evidence="1">The sequence shown here is derived from an EMBL/GenBank/DDBJ whole genome shotgun (WGS) entry which is preliminary data.</text>
</comment>
<evidence type="ECO:0000313" key="2">
    <source>
        <dbReference type="Proteomes" id="UP000604117"/>
    </source>
</evidence>
<reference evidence="1 2" key="1">
    <citation type="submission" date="2021-01" db="EMBL/GenBank/DDBJ databases">
        <title>Whole genome shotgun sequence of Asanoa siamensis NBRC 107932.</title>
        <authorList>
            <person name="Komaki H."/>
            <person name="Tamura T."/>
        </authorList>
    </citation>
    <scope>NUCLEOTIDE SEQUENCE [LARGE SCALE GENOMIC DNA]</scope>
    <source>
        <strain evidence="1 2">NBRC 107932</strain>
    </source>
</reference>
<organism evidence="1 2">
    <name type="scientific">Asanoa siamensis</name>
    <dbReference type="NCBI Taxonomy" id="926357"/>
    <lineage>
        <taxon>Bacteria</taxon>
        <taxon>Bacillati</taxon>
        <taxon>Actinomycetota</taxon>
        <taxon>Actinomycetes</taxon>
        <taxon>Micromonosporales</taxon>
        <taxon>Micromonosporaceae</taxon>
        <taxon>Asanoa</taxon>
    </lineage>
</organism>
<keyword evidence="2" id="KW-1185">Reference proteome</keyword>
<accession>A0ABQ4CYV7</accession>
<sequence>MAESIDAQARGVEEAVRYGQAARAEVVTAIVTANESMSQSAAQLSRTVVELVARAKEPVALPAGPELPAAILQQARPGSALNA</sequence>
<evidence type="ECO:0000313" key="1">
    <source>
        <dbReference type="EMBL" id="GIF76470.1"/>
    </source>
</evidence>